<name>A0A176RSX9_9GAMM</name>
<dbReference type="SUPFAM" id="SSF53448">
    <property type="entry name" value="Nucleotide-diphospho-sugar transferases"/>
    <property type="match status" value="1"/>
</dbReference>
<proteinExistence type="predicted"/>
<dbReference type="AlphaFoldDB" id="A0A176RSX9"/>
<evidence type="ECO:0000259" key="1">
    <source>
        <dbReference type="Pfam" id="PF00535"/>
    </source>
</evidence>
<dbReference type="PANTHER" id="PTHR22916:SF56">
    <property type="entry name" value="GLYCOSYL TRANSFERASE"/>
    <property type="match status" value="1"/>
</dbReference>
<evidence type="ECO:0000313" key="2">
    <source>
        <dbReference type="EMBL" id="OAD18829.1"/>
    </source>
</evidence>
<evidence type="ECO:0000313" key="3">
    <source>
        <dbReference type="Proteomes" id="UP000076962"/>
    </source>
</evidence>
<dbReference type="GO" id="GO:0016758">
    <property type="term" value="F:hexosyltransferase activity"/>
    <property type="evidence" value="ECO:0007669"/>
    <property type="project" value="UniProtKB-ARBA"/>
</dbReference>
<dbReference type="EC" id="2.-.-.-" evidence="2"/>
<sequence length="286" mass="33424">MPVYNGEKYIRKALDSLLAQTFTDFELIISDNASTDNTYSICQEYAQKDSRIKVFRQAENRGAEKNFAYVLYKAKGEYFMWAAYDDKCELDCIEKLVCFLESNPSIMLCTPDVRWIDNNGETIRVSHLKGIYHSSESNWKQVRKQFFEYPLSNEIFFAVYGLYRTDFLKKQEGMSPTKGIMTAIENLFLARLAIRGQIAAIPHVLKIYRTHEDSTYVRECQTLRKLDYILLGLNIRKELLRIIIGSSDITFSEKFSLLRTWILSILRAMARRLILKPLLMVIKKRL</sequence>
<dbReference type="EMBL" id="LUTY01003070">
    <property type="protein sequence ID" value="OAD18829.1"/>
    <property type="molecule type" value="Genomic_DNA"/>
</dbReference>
<reference evidence="2 3" key="1">
    <citation type="submission" date="2016-05" db="EMBL/GenBank/DDBJ databases">
        <title>Single-cell genome of chain-forming Candidatus Thiomargarita nelsonii and comparison to other large sulfur-oxidizing bacteria.</title>
        <authorList>
            <person name="Winkel M."/>
            <person name="Salman V."/>
            <person name="Woyke T."/>
            <person name="Schulz-Vogt H."/>
            <person name="Richter M."/>
            <person name="Flood B."/>
            <person name="Bailey J."/>
            <person name="Amann R."/>
            <person name="Mussmann M."/>
        </authorList>
    </citation>
    <scope>NUCLEOTIDE SEQUENCE [LARGE SCALE GENOMIC DNA]</scope>
    <source>
        <strain evidence="2 3">THI036</strain>
    </source>
</reference>
<dbReference type="Gene3D" id="3.90.550.10">
    <property type="entry name" value="Spore Coat Polysaccharide Biosynthesis Protein SpsA, Chain A"/>
    <property type="match status" value="1"/>
</dbReference>
<dbReference type="Proteomes" id="UP000076962">
    <property type="component" value="Unassembled WGS sequence"/>
</dbReference>
<organism evidence="2 3">
    <name type="scientific">Candidatus Thiomargarita nelsonii</name>
    <dbReference type="NCBI Taxonomy" id="1003181"/>
    <lineage>
        <taxon>Bacteria</taxon>
        <taxon>Pseudomonadati</taxon>
        <taxon>Pseudomonadota</taxon>
        <taxon>Gammaproteobacteria</taxon>
        <taxon>Thiotrichales</taxon>
        <taxon>Thiotrichaceae</taxon>
        <taxon>Thiomargarita</taxon>
    </lineage>
</organism>
<comment type="caution">
    <text evidence="2">The sequence shown here is derived from an EMBL/GenBank/DDBJ whole genome shotgun (WGS) entry which is preliminary data.</text>
</comment>
<protein>
    <submittedName>
        <fullName evidence="2">Glycosyl transferase, family 2</fullName>
        <ecNumber evidence="2">2.-.-.-</ecNumber>
    </submittedName>
</protein>
<dbReference type="InterPro" id="IPR029044">
    <property type="entry name" value="Nucleotide-diphossugar_trans"/>
</dbReference>
<keyword evidence="3" id="KW-1185">Reference proteome</keyword>
<dbReference type="Pfam" id="PF00535">
    <property type="entry name" value="Glycos_transf_2"/>
    <property type="match status" value="1"/>
</dbReference>
<accession>A0A176RSX9</accession>
<keyword evidence="2" id="KW-0808">Transferase</keyword>
<dbReference type="InterPro" id="IPR001173">
    <property type="entry name" value="Glyco_trans_2-like"/>
</dbReference>
<dbReference type="PANTHER" id="PTHR22916">
    <property type="entry name" value="GLYCOSYLTRANSFERASE"/>
    <property type="match status" value="1"/>
</dbReference>
<feature type="domain" description="Glycosyltransferase 2-like" evidence="1">
    <location>
        <begin position="1"/>
        <end position="140"/>
    </location>
</feature>
<gene>
    <name evidence="2" type="ORF">THIOM_005563</name>
</gene>